<dbReference type="InterPro" id="IPR038959">
    <property type="entry name" value="Prp19"/>
</dbReference>
<dbReference type="GO" id="GO:0071006">
    <property type="term" value="C:U2-type catalytic step 1 spliceosome"/>
    <property type="evidence" value="ECO:0007669"/>
    <property type="project" value="TreeGrafter"/>
</dbReference>
<dbReference type="PANTHER" id="PTHR43995:SF1">
    <property type="entry name" value="PRE-MRNA-PROCESSING FACTOR 19"/>
    <property type="match status" value="1"/>
</dbReference>
<evidence type="ECO:0000256" key="1">
    <source>
        <dbReference type="ARBA" id="ARBA00004123"/>
    </source>
</evidence>
<dbReference type="Gene3D" id="2.130.10.10">
    <property type="entry name" value="YVTN repeat-like/Quinoprotein amine dehydrogenase"/>
    <property type="match status" value="1"/>
</dbReference>
<dbReference type="InterPro" id="IPR013915">
    <property type="entry name" value="Prp19_cc"/>
</dbReference>
<comment type="catalytic activity">
    <reaction evidence="10">
        <text>S-ubiquitinyl-[E2 ubiquitin-conjugating enzyme]-L-cysteine + [acceptor protein]-L-lysine = [E2 ubiquitin-conjugating enzyme]-L-cysteine + N(6)-ubiquitinyl-[acceptor protein]-L-lysine.</text>
        <dbReference type="EC" id="2.3.2.27"/>
    </reaction>
</comment>
<dbReference type="InterPro" id="IPR015943">
    <property type="entry name" value="WD40/YVTN_repeat-like_dom_sf"/>
</dbReference>
<gene>
    <name evidence="12" type="ORF">BN1211_3582</name>
</gene>
<evidence type="ECO:0000256" key="8">
    <source>
        <dbReference type="ARBA" id="ARBA00023204"/>
    </source>
</evidence>
<comment type="function">
    <text evidence="10">Ubiquitin-protein ligase which is mainly involved pre-mRNA splicing and DNA repair. Required for pre-mRNA splicing as component of the spliceosome.</text>
</comment>
<evidence type="ECO:0000259" key="11">
    <source>
        <dbReference type="SMART" id="SM00504"/>
    </source>
</evidence>
<keyword evidence="5 10" id="KW-0747">Spliceosome</keyword>
<accession>A0A0H5C5H8</accession>
<dbReference type="SMART" id="SM00320">
    <property type="entry name" value="WD40"/>
    <property type="match status" value="2"/>
</dbReference>
<dbReference type="GO" id="GO:0005737">
    <property type="term" value="C:cytoplasm"/>
    <property type="evidence" value="ECO:0007669"/>
    <property type="project" value="TreeGrafter"/>
</dbReference>
<dbReference type="Proteomes" id="UP000038830">
    <property type="component" value="Unassembled WGS sequence"/>
</dbReference>
<protein>
    <recommendedName>
        <fullName evidence="10">Pre-mRNA-processing factor 19</fullName>
        <ecNumber evidence="10">2.3.2.27</ecNumber>
    </recommendedName>
</protein>
<sequence length="538" mass="58679">MLEHAGARWRASTAFYRLYSANLIDSHGVCSGDPPMVAEVCCDCPIGKSTHTLSGKRAEQPVVSPKSGAVFEKTLVEQYIAEHHKDPITDDPLELTELIEIRPSSYQPPRNGTLNSIPSLLSALQNEWDSVALELFQLRKQLDQTRKELSTALYHHDAAMRVAAKAISERDEARKALSDLSTSISQATITTDVANEDAQMRDSEPSTTTKIPQEFADLIQQEGTRLFELHKSVKKPKVNVSLSNELSHISTQSLEKKPFKSVVSTAVTESDIFVMSSTGLVQRYDSSSDSYEKVNHPKVAHALALVDSNGQIVYGAKNGHIVAGDRKIQAPMGDVQILLAHPSLHNLVVAIDPKGSFHVIDTERGVDVFALELEKPVLSAAFHIDGVLVAVGCKDGDIVLVDLSQGDVKPLAQGSGDVNEVKFSNNGYHLFAVYSGDNSNSSSSQLGVWDLRHQSIQTYDVSFPVKKVLVDKSAQLCIIIGSDRLLVAQYSKKAKSWTFKTDLDAPNAVDGLLVESQDEQLQLVVVTSNSSLEKVVIS</sequence>
<dbReference type="InterPro" id="IPR036322">
    <property type="entry name" value="WD40_repeat_dom_sf"/>
</dbReference>
<proteinExistence type="inferred from homology"/>
<dbReference type="GO" id="GO:0000974">
    <property type="term" value="C:Prp19 complex"/>
    <property type="evidence" value="ECO:0007669"/>
    <property type="project" value="UniProtKB-UniRule"/>
</dbReference>
<dbReference type="InterPro" id="IPR003613">
    <property type="entry name" value="Ubox_domain"/>
</dbReference>
<evidence type="ECO:0000256" key="5">
    <source>
        <dbReference type="ARBA" id="ARBA00022728"/>
    </source>
</evidence>
<feature type="domain" description="U-box" evidence="11">
    <location>
        <begin position="52"/>
        <end position="106"/>
    </location>
</feature>
<dbReference type="SUPFAM" id="SSF57850">
    <property type="entry name" value="RING/U-box"/>
    <property type="match status" value="1"/>
</dbReference>
<evidence type="ECO:0000256" key="2">
    <source>
        <dbReference type="ARBA" id="ARBA00006388"/>
    </source>
</evidence>
<keyword evidence="6 10" id="KW-0227">DNA damage</keyword>
<evidence type="ECO:0000256" key="10">
    <source>
        <dbReference type="RuleBase" id="RU367101"/>
    </source>
</evidence>
<dbReference type="InterPro" id="IPR001680">
    <property type="entry name" value="WD40_rpt"/>
</dbReference>
<dbReference type="GO" id="GO:0000398">
    <property type="term" value="P:mRNA splicing, via spliceosome"/>
    <property type="evidence" value="ECO:0007669"/>
    <property type="project" value="InterPro"/>
</dbReference>
<dbReference type="SUPFAM" id="SSF50978">
    <property type="entry name" value="WD40 repeat-like"/>
    <property type="match status" value="1"/>
</dbReference>
<dbReference type="EMBL" id="CDQK01000004">
    <property type="protein sequence ID" value="CEP23072.1"/>
    <property type="molecule type" value="Genomic_DNA"/>
</dbReference>
<dbReference type="UniPathway" id="UPA00143"/>
<reference evidence="13" key="1">
    <citation type="journal article" date="2015" name="J. Biotechnol.">
        <title>The structure of the Cyberlindnera jadinii genome and its relation to Candida utilis analyzed by the occurrence of single nucleotide polymorphisms.</title>
        <authorList>
            <person name="Rupp O."/>
            <person name="Brinkrolf K."/>
            <person name="Buerth C."/>
            <person name="Kunigo M."/>
            <person name="Schneider J."/>
            <person name="Jaenicke S."/>
            <person name="Goesmann A."/>
            <person name="Puehler A."/>
            <person name="Jaeger K.-E."/>
            <person name="Ernst J.F."/>
        </authorList>
    </citation>
    <scope>NUCLEOTIDE SEQUENCE [LARGE SCALE GENOMIC DNA]</scope>
    <source>
        <strain evidence="13">ATCC 18201 / CBS 1600 / BCRC 20928 / JCM 3617 / NBRC 0987 / NRRL Y-1542</strain>
    </source>
</reference>
<dbReference type="FunFam" id="3.30.40.10:FF:000027">
    <property type="entry name" value="Pre-mRNA-processing factor 19, putative"/>
    <property type="match status" value="1"/>
</dbReference>
<evidence type="ECO:0000256" key="9">
    <source>
        <dbReference type="ARBA" id="ARBA00023242"/>
    </source>
</evidence>
<comment type="pathway">
    <text evidence="10">Protein modification; protein ubiquitination.</text>
</comment>
<dbReference type="AlphaFoldDB" id="A0A0H5C5H8"/>
<keyword evidence="3" id="KW-0853">WD repeat</keyword>
<dbReference type="EC" id="2.3.2.27" evidence="10"/>
<dbReference type="InterPro" id="IPR013083">
    <property type="entry name" value="Znf_RING/FYVE/PHD"/>
</dbReference>
<dbReference type="SMART" id="SM00504">
    <property type="entry name" value="Ubox"/>
    <property type="match status" value="1"/>
</dbReference>
<evidence type="ECO:0000256" key="3">
    <source>
        <dbReference type="ARBA" id="ARBA00022574"/>
    </source>
</evidence>
<evidence type="ECO:0000256" key="6">
    <source>
        <dbReference type="ARBA" id="ARBA00022763"/>
    </source>
</evidence>
<evidence type="ECO:0000313" key="13">
    <source>
        <dbReference type="Proteomes" id="UP000038830"/>
    </source>
</evidence>
<dbReference type="GO" id="GO:0006281">
    <property type="term" value="P:DNA repair"/>
    <property type="evidence" value="ECO:0007669"/>
    <property type="project" value="UniProtKB-KW"/>
</dbReference>
<evidence type="ECO:0000313" key="12">
    <source>
        <dbReference type="EMBL" id="CEP23072.1"/>
    </source>
</evidence>
<keyword evidence="8 10" id="KW-0234">DNA repair</keyword>
<comment type="subcellular location">
    <subcellularLocation>
        <location evidence="1 10">Nucleus</location>
    </subcellularLocation>
</comment>
<evidence type="ECO:0000256" key="7">
    <source>
        <dbReference type="ARBA" id="ARBA00023187"/>
    </source>
</evidence>
<dbReference type="GO" id="GO:0070534">
    <property type="term" value="P:protein K63-linked ubiquitination"/>
    <property type="evidence" value="ECO:0007669"/>
    <property type="project" value="UniProtKB-UniRule"/>
</dbReference>
<evidence type="ECO:0000256" key="4">
    <source>
        <dbReference type="ARBA" id="ARBA00022664"/>
    </source>
</evidence>
<keyword evidence="10" id="KW-0833">Ubl conjugation pathway</keyword>
<keyword evidence="10" id="KW-0808">Transferase</keyword>
<dbReference type="Pfam" id="PF08606">
    <property type="entry name" value="Prp19"/>
    <property type="match status" value="1"/>
</dbReference>
<name>A0A0H5C5H8_CYBJN</name>
<keyword evidence="7 10" id="KW-0508">mRNA splicing</keyword>
<dbReference type="Gene3D" id="3.30.40.10">
    <property type="entry name" value="Zinc/RING finger domain, C3HC4 (zinc finger)"/>
    <property type="match status" value="1"/>
</dbReference>
<keyword evidence="4 10" id="KW-0507">mRNA processing</keyword>
<comment type="subunit">
    <text evidence="10">Homotetramer.</text>
</comment>
<keyword evidence="9 10" id="KW-0539">Nucleus</keyword>
<dbReference type="PANTHER" id="PTHR43995">
    <property type="entry name" value="PRE-MRNA-PROCESSING FACTOR 19"/>
    <property type="match status" value="1"/>
</dbReference>
<organism evidence="12 13">
    <name type="scientific">Cyberlindnera jadinii (strain ATCC 18201 / CBS 1600 / BCRC 20928 / JCM 3617 / NBRC 0987 / NRRL Y-1542)</name>
    <name type="common">Torula yeast</name>
    <name type="synonym">Candida utilis</name>
    <dbReference type="NCBI Taxonomy" id="983966"/>
    <lineage>
        <taxon>Eukaryota</taxon>
        <taxon>Fungi</taxon>
        <taxon>Dikarya</taxon>
        <taxon>Ascomycota</taxon>
        <taxon>Saccharomycotina</taxon>
        <taxon>Saccharomycetes</taxon>
        <taxon>Phaffomycetales</taxon>
        <taxon>Phaffomycetaceae</taxon>
        <taxon>Cyberlindnera</taxon>
    </lineage>
</organism>
<comment type="similarity">
    <text evidence="2 10">Belongs to the WD repeat PRP19 family.</text>
</comment>
<dbReference type="GO" id="GO:0061630">
    <property type="term" value="F:ubiquitin protein ligase activity"/>
    <property type="evidence" value="ECO:0007669"/>
    <property type="project" value="UniProtKB-UniRule"/>
</dbReference>